<organism evidence="8 9">
    <name type="scientific">Heterobasidion irregulare (strain TC 32-1)</name>
    <dbReference type="NCBI Taxonomy" id="747525"/>
    <lineage>
        <taxon>Eukaryota</taxon>
        <taxon>Fungi</taxon>
        <taxon>Dikarya</taxon>
        <taxon>Basidiomycota</taxon>
        <taxon>Agaricomycotina</taxon>
        <taxon>Agaricomycetes</taxon>
        <taxon>Russulales</taxon>
        <taxon>Bondarzewiaceae</taxon>
        <taxon>Heterobasidion</taxon>
        <taxon>Heterobasidion annosum species complex</taxon>
    </lineage>
</organism>
<sequence>MDYRDPPSHTSTVIEEEEPQYDPPSHTSTVLDAEPQYDEYNAEPKVKDKEVIDSSVIPAANKQDPFLVTMSTDDPQHPMNLSTWRKWYLTAVGGVLVLNATFASAAPSGVLGQMIEEFGMAVEIATLSISLFIAGYIVGPLFWGPVSEQIGRRPVFVVSFLFYTGFQVGCALSHNTGSILVFRFLSGCFAAAPLTNSGGVVSDIWDAKTRGRAMVLFAVAPFAGPALGPVVSGWIEVGGASWRWLFWVLTIFAGLCLVAIVFTVPETYVPILTVRKAEHIRKVTGDERYYAPLETKISISKQVENILAKPFKILFREPMLLAITIYMSFLYGCLYLLFEAFPIVFTEGHHMNQGVTGLMYLPISIGGFLGVVVYLAVFDPRYNRALERYAPNPVPPEHRLEMPMLGAPIFAIAFFWFGWTSYPSISYWSPLIAGGVMGFGIFGIFLSLFNYIIDTYLMIAASALAASTVVRSIFGAVFPLFARQMFDALNPRWASTLLGCIALLMCPIPFVLRKYGPTLRAKSKYAPDVNVPRPSPV</sequence>
<feature type="transmembrane region" description="Helical" evidence="6">
    <location>
        <begin position="155"/>
        <end position="174"/>
    </location>
</feature>
<dbReference type="InterPro" id="IPR020846">
    <property type="entry name" value="MFS_dom"/>
</dbReference>
<feature type="transmembrane region" description="Helical" evidence="6">
    <location>
        <begin position="213"/>
        <end position="232"/>
    </location>
</feature>
<feature type="transmembrane region" description="Helical" evidence="6">
    <location>
        <begin position="244"/>
        <end position="265"/>
    </location>
</feature>
<dbReference type="InterPro" id="IPR011701">
    <property type="entry name" value="MFS"/>
</dbReference>
<evidence type="ECO:0000256" key="4">
    <source>
        <dbReference type="ARBA" id="ARBA00023136"/>
    </source>
</evidence>
<dbReference type="SUPFAM" id="SSF103473">
    <property type="entry name" value="MFS general substrate transporter"/>
    <property type="match status" value="1"/>
</dbReference>
<dbReference type="GO" id="GO:0005886">
    <property type="term" value="C:plasma membrane"/>
    <property type="evidence" value="ECO:0007669"/>
    <property type="project" value="TreeGrafter"/>
</dbReference>
<feature type="transmembrane region" description="Helical" evidence="6">
    <location>
        <begin position="425"/>
        <end position="449"/>
    </location>
</feature>
<dbReference type="OrthoDB" id="9986881at2759"/>
<reference evidence="8 9" key="1">
    <citation type="journal article" date="2012" name="New Phytol.">
        <title>Insight into trade-off between wood decay and parasitism from the genome of a fungal forest pathogen.</title>
        <authorList>
            <person name="Olson A."/>
            <person name="Aerts A."/>
            <person name="Asiegbu F."/>
            <person name="Belbahri L."/>
            <person name="Bouzid O."/>
            <person name="Broberg A."/>
            <person name="Canback B."/>
            <person name="Coutinho P.M."/>
            <person name="Cullen D."/>
            <person name="Dalman K."/>
            <person name="Deflorio G."/>
            <person name="van Diepen L.T."/>
            <person name="Dunand C."/>
            <person name="Duplessis S."/>
            <person name="Durling M."/>
            <person name="Gonthier P."/>
            <person name="Grimwood J."/>
            <person name="Fossdal C.G."/>
            <person name="Hansson D."/>
            <person name="Henrissat B."/>
            <person name="Hietala A."/>
            <person name="Himmelstrand K."/>
            <person name="Hoffmeister D."/>
            <person name="Hogberg N."/>
            <person name="James T.Y."/>
            <person name="Karlsson M."/>
            <person name="Kohler A."/>
            <person name="Kues U."/>
            <person name="Lee Y.H."/>
            <person name="Lin Y.C."/>
            <person name="Lind M."/>
            <person name="Lindquist E."/>
            <person name="Lombard V."/>
            <person name="Lucas S."/>
            <person name="Lunden K."/>
            <person name="Morin E."/>
            <person name="Murat C."/>
            <person name="Park J."/>
            <person name="Raffaello T."/>
            <person name="Rouze P."/>
            <person name="Salamov A."/>
            <person name="Schmutz J."/>
            <person name="Solheim H."/>
            <person name="Stahlberg J."/>
            <person name="Velez H."/>
            <person name="de Vries R.P."/>
            <person name="Wiebenga A."/>
            <person name="Woodward S."/>
            <person name="Yakovlev I."/>
            <person name="Garbelotto M."/>
            <person name="Martin F."/>
            <person name="Grigoriev I.V."/>
            <person name="Stenlid J."/>
        </authorList>
    </citation>
    <scope>NUCLEOTIDE SEQUENCE [LARGE SCALE GENOMIC DNA]</scope>
    <source>
        <strain evidence="8 9">TC 32-1</strain>
    </source>
</reference>
<dbReference type="InParanoid" id="W4KQP2"/>
<dbReference type="FunCoup" id="W4KQP2">
    <property type="interactions" value="120"/>
</dbReference>
<dbReference type="AlphaFoldDB" id="W4KQP2"/>
<dbReference type="InterPro" id="IPR036259">
    <property type="entry name" value="MFS_trans_sf"/>
</dbReference>
<keyword evidence="3 6" id="KW-1133">Transmembrane helix</keyword>
<evidence type="ECO:0000256" key="2">
    <source>
        <dbReference type="ARBA" id="ARBA00022692"/>
    </source>
</evidence>
<feature type="transmembrane region" description="Helical" evidence="6">
    <location>
        <begin position="180"/>
        <end position="201"/>
    </location>
</feature>
<evidence type="ECO:0000256" key="5">
    <source>
        <dbReference type="SAM" id="MobiDB-lite"/>
    </source>
</evidence>
<dbReference type="EMBL" id="KI925454">
    <property type="protein sequence ID" value="ETW87361.1"/>
    <property type="molecule type" value="Genomic_DNA"/>
</dbReference>
<feature type="transmembrane region" description="Helical" evidence="6">
    <location>
        <begin position="493"/>
        <end position="512"/>
    </location>
</feature>
<dbReference type="PANTHER" id="PTHR23502:SF173">
    <property type="entry name" value="MFS-MULTIDRUG-RESISTANCE TRANSPORTER-RELATED"/>
    <property type="match status" value="1"/>
</dbReference>
<accession>W4KQP2</accession>
<dbReference type="eggNOG" id="KOG0255">
    <property type="taxonomic scope" value="Eukaryota"/>
</dbReference>
<evidence type="ECO:0000259" key="7">
    <source>
        <dbReference type="PROSITE" id="PS50850"/>
    </source>
</evidence>
<evidence type="ECO:0000256" key="3">
    <source>
        <dbReference type="ARBA" id="ARBA00022989"/>
    </source>
</evidence>
<evidence type="ECO:0000256" key="1">
    <source>
        <dbReference type="ARBA" id="ARBA00004141"/>
    </source>
</evidence>
<keyword evidence="9" id="KW-1185">Reference proteome</keyword>
<dbReference type="Gene3D" id="1.20.1250.20">
    <property type="entry name" value="MFS general substrate transporter like domains"/>
    <property type="match status" value="1"/>
</dbReference>
<keyword evidence="2 6" id="KW-0812">Transmembrane</keyword>
<feature type="region of interest" description="Disordered" evidence="5">
    <location>
        <begin position="1"/>
        <end position="30"/>
    </location>
</feature>
<feature type="transmembrane region" description="Helical" evidence="6">
    <location>
        <begin position="118"/>
        <end position="143"/>
    </location>
</feature>
<feature type="transmembrane region" description="Helical" evidence="6">
    <location>
        <begin position="400"/>
        <end position="419"/>
    </location>
</feature>
<dbReference type="Pfam" id="PF07690">
    <property type="entry name" value="MFS_1"/>
    <property type="match status" value="1"/>
</dbReference>
<evidence type="ECO:0000313" key="9">
    <source>
        <dbReference type="Proteomes" id="UP000030671"/>
    </source>
</evidence>
<feature type="domain" description="Major facilitator superfamily (MFS) profile" evidence="7">
    <location>
        <begin position="87"/>
        <end position="517"/>
    </location>
</feature>
<dbReference type="PANTHER" id="PTHR23502">
    <property type="entry name" value="MAJOR FACILITATOR SUPERFAMILY"/>
    <property type="match status" value="1"/>
</dbReference>
<feature type="transmembrane region" description="Helical" evidence="6">
    <location>
        <begin position="358"/>
        <end position="379"/>
    </location>
</feature>
<dbReference type="GeneID" id="20678473"/>
<protein>
    <submittedName>
        <fullName evidence="8">Major facilitator superfamily</fullName>
    </submittedName>
</protein>
<dbReference type="HOGENOM" id="CLU_008455_11_6_1"/>
<dbReference type="KEGG" id="hir:HETIRDRAFT_59424"/>
<dbReference type="GO" id="GO:0022857">
    <property type="term" value="F:transmembrane transporter activity"/>
    <property type="evidence" value="ECO:0007669"/>
    <property type="project" value="InterPro"/>
</dbReference>
<feature type="transmembrane region" description="Helical" evidence="6">
    <location>
        <begin position="456"/>
        <end position="481"/>
    </location>
</feature>
<dbReference type="PROSITE" id="PS50850">
    <property type="entry name" value="MFS"/>
    <property type="match status" value="1"/>
</dbReference>
<dbReference type="FunFam" id="1.20.1250.20:FF:000011">
    <property type="entry name" value="MFS multidrug transporter, putative"/>
    <property type="match status" value="1"/>
</dbReference>
<feature type="transmembrane region" description="Helical" evidence="6">
    <location>
        <begin position="319"/>
        <end position="338"/>
    </location>
</feature>
<proteinExistence type="predicted"/>
<dbReference type="RefSeq" id="XP_009540407.1">
    <property type="nucleotide sequence ID" value="XM_009542112.1"/>
</dbReference>
<keyword evidence="4 6" id="KW-0472">Membrane</keyword>
<evidence type="ECO:0000313" key="8">
    <source>
        <dbReference type="EMBL" id="ETW87361.1"/>
    </source>
</evidence>
<feature type="transmembrane region" description="Helical" evidence="6">
    <location>
        <begin position="87"/>
        <end position="106"/>
    </location>
</feature>
<comment type="subcellular location">
    <subcellularLocation>
        <location evidence="1">Membrane</location>
        <topology evidence="1">Multi-pass membrane protein</topology>
    </subcellularLocation>
</comment>
<dbReference type="Proteomes" id="UP000030671">
    <property type="component" value="Unassembled WGS sequence"/>
</dbReference>
<dbReference type="CDD" id="cd17323">
    <property type="entry name" value="MFS_Tpo1_MDR_like"/>
    <property type="match status" value="1"/>
</dbReference>
<name>W4KQP2_HETIT</name>
<gene>
    <name evidence="8" type="ORF">HETIRDRAFT_59424</name>
</gene>
<evidence type="ECO:0000256" key="6">
    <source>
        <dbReference type="SAM" id="Phobius"/>
    </source>
</evidence>